<evidence type="ECO:0000256" key="15">
    <source>
        <dbReference type="RuleBase" id="RU364006"/>
    </source>
</evidence>
<evidence type="ECO:0000256" key="3">
    <source>
        <dbReference type="ARBA" id="ARBA00006576"/>
    </source>
</evidence>
<keyword evidence="18" id="KW-1185">Reference proteome</keyword>
<feature type="binding site" evidence="14">
    <location>
        <position position="94"/>
    </location>
    <ligand>
        <name>Zn(2+)</name>
        <dbReference type="ChEBI" id="CHEBI:29105"/>
        <note>catalytic</note>
    </ligand>
</feature>
<dbReference type="PROSITE" id="PS51747">
    <property type="entry name" value="CYT_DCMP_DEAMINASES_2"/>
    <property type="match status" value="1"/>
</dbReference>
<feature type="active site" description="Proton donor" evidence="12">
    <location>
        <position position="55"/>
    </location>
</feature>
<evidence type="ECO:0000256" key="7">
    <source>
        <dbReference type="ARBA" id="ARBA00022801"/>
    </source>
</evidence>
<dbReference type="GO" id="GO:0055086">
    <property type="term" value="P:nucleobase-containing small molecule metabolic process"/>
    <property type="evidence" value="ECO:0007669"/>
    <property type="project" value="UniProtKB-ARBA"/>
</dbReference>
<dbReference type="FunFam" id="3.40.140.10:FF:000008">
    <property type="entry name" value="Cytidine deaminase"/>
    <property type="match status" value="1"/>
</dbReference>
<protein>
    <recommendedName>
        <fullName evidence="5 15">Cytidine deaminase</fullName>
        <ecNumber evidence="4 15">3.5.4.5</ecNumber>
    </recommendedName>
    <alternativeName>
        <fullName evidence="9 15">Cytidine aminohydrolase</fullName>
    </alternativeName>
</protein>
<evidence type="ECO:0000256" key="14">
    <source>
        <dbReference type="PIRSR" id="PIRSR606262-3"/>
    </source>
</evidence>
<dbReference type="AlphaFoldDB" id="A0A926HSE6"/>
<dbReference type="PANTHER" id="PTHR11644:SF2">
    <property type="entry name" value="CYTIDINE DEAMINASE"/>
    <property type="match status" value="1"/>
</dbReference>
<evidence type="ECO:0000313" key="17">
    <source>
        <dbReference type="EMBL" id="MBC8533301.1"/>
    </source>
</evidence>
<gene>
    <name evidence="17" type="ORF">IAG03_04640</name>
</gene>
<comment type="function">
    <text evidence="2 15">This enzyme scavenges exogenous and endogenous cytidine and 2'-deoxycytidine for UMP synthesis.</text>
</comment>
<evidence type="ECO:0000313" key="18">
    <source>
        <dbReference type="Proteomes" id="UP000651482"/>
    </source>
</evidence>
<evidence type="ECO:0000259" key="16">
    <source>
        <dbReference type="PROSITE" id="PS51747"/>
    </source>
</evidence>
<comment type="catalytic activity">
    <reaction evidence="10 15">
        <text>2'-deoxycytidine + H2O + H(+) = 2'-deoxyuridine + NH4(+)</text>
        <dbReference type="Rhea" id="RHEA:13433"/>
        <dbReference type="ChEBI" id="CHEBI:15377"/>
        <dbReference type="ChEBI" id="CHEBI:15378"/>
        <dbReference type="ChEBI" id="CHEBI:15698"/>
        <dbReference type="ChEBI" id="CHEBI:16450"/>
        <dbReference type="ChEBI" id="CHEBI:28938"/>
        <dbReference type="EC" id="3.5.4.5"/>
    </reaction>
</comment>
<evidence type="ECO:0000256" key="6">
    <source>
        <dbReference type="ARBA" id="ARBA00022723"/>
    </source>
</evidence>
<evidence type="ECO:0000256" key="8">
    <source>
        <dbReference type="ARBA" id="ARBA00022833"/>
    </source>
</evidence>
<keyword evidence="6 14" id="KW-0479">Metal-binding</keyword>
<dbReference type="Pfam" id="PF00383">
    <property type="entry name" value="dCMP_cyt_deam_1"/>
    <property type="match status" value="1"/>
</dbReference>
<evidence type="ECO:0000256" key="11">
    <source>
        <dbReference type="ARBA" id="ARBA00049558"/>
    </source>
</evidence>
<dbReference type="InterPro" id="IPR002125">
    <property type="entry name" value="CMP_dCMP_dom"/>
</dbReference>
<dbReference type="GO" id="GO:0072527">
    <property type="term" value="P:pyrimidine-containing compound metabolic process"/>
    <property type="evidence" value="ECO:0007669"/>
    <property type="project" value="UniProtKB-ARBA"/>
</dbReference>
<organism evidence="17 18">
    <name type="scientific">Yeguia hominis</name>
    <dbReference type="NCBI Taxonomy" id="2763662"/>
    <lineage>
        <taxon>Bacteria</taxon>
        <taxon>Bacillati</taxon>
        <taxon>Bacillota</taxon>
        <taxon>Clostridia</taxon>
        <taxon>Eubacteriales</taxon>
        <taxon>Yeguiaceae</taxon>
        <taxon>Yeguia</taxon>
    </lineage>
</organism>
<accession>A0A926HSE6</accession>
<comment type="similarity">
    <text evidence="3 15">Belongs to the cytidine and deoxycytidylate deaminase family.</text>
</comment>
<evidence type="ECO:0000256" key="1">
    <source>
        <dbReference type="ARBA" id="ARBA00001947"/>
    </source>
</evidence>
<evidence type="ECO:0000256" key="9">
    <source>
        <dbReference type="ARBA" id="ARBA00032005"/>
    </source>
</evidence>
<dbReference type="EMBL" id="JACRSN010000005">
    <property type="protein sequence ID" value="MBC8533301.1"/>
    <property type="molecule type" value="Genomic_DNA"/>
</dbReference>
<sequence>MEQKELVQAAFAARRQAYVPYSGFAVGAALLCADGSVYTGCNVESASYPATICAERTAFVKAVSEGKRDFTAIAVVGAQETEDPHAACPPCGICRQVMAEFCGPDFQIILPDSAEHWTVLRFCELLPMAFGSGSLKGESQHENV</sequence>
<comment type="caution">
    <text evidence="17">The sequence shown here is derived from an EMBL/GenBank/DDBJ whole genome shotgun (WGS) entry which is preliminary data.</text>
</comment>
<keyword evidence="7 15" id="KW-0378">Hydrolase</keyword>
<dbReference type="Proteomes" id="UP000651482">
    <property type="component" value="Unassembled WGS sequence"/>
</dbReference>
<dbReference type="GO" id="GO:0004126">
    <property type="term" value="F:cytidine deaminase activity"/>
    <property type="evidence" value="ECO:0007669"/>
    <property type="project" value="UniProtKB-UniRule"/>
</dbReference>
<dbReference type="InterPro" id="IPR016193">
    <property type="entry name" value="Cytidine_deaminase-like"/>
</dbReference>
<dbReference type="InterPro" id="IPR006262">
    <property type="entry name" value="Cyt_deam_tetra"/>
</dbReference>
<dbReference type="Gene3D" id="3.40.140.10">
    <property type="entry name" value="Cytidine Deaminase, domain 2"/>
    <property type="match status" value="1"/>
</dbReference>
<evidence type="ECO:0000256" key="12">
    <source>
        <dbReference type="PIRSR" id="PIRSR606262-1"/>
    </source>
</evidence>
<dbReference type="PANTHER" id="PTHR11644">
    <property type="entry name" value="CYTIDINE DEAMINASE"/>
    <property type="match status" value="1"/>
</dbReference>
<evidence type="ECO:0000256" key="2">
    <source>
        <dbReference type="ARBA" id="ARBA00003949"/>
    </source>
</evidence>
<feature type="binding site" evidence="14">
    <location>
        <position position="53"/>
    </location>
    <ligand>
        <name>Zn(2+)</name>
        <dbReference type="ChEBI" id="CHEBI:29105"/>
        <note>catalytic</note>
    </ligand>
</feature>
<dbReference type="GO" id="GO:0005829">
    <property type="term" value="C:cytosol"/>
    <property type="evidence" value="ECO:0007669"/>
    <property type="project" value="TreeGrafter"/>
</dbReference>
<keyword evidence="8 14" id="KW-0862">Zinc</keyword>
<dbReference type="RefSeq" id="WP_249318647.1">
    <property type="nucleotide sequence ID" value="NZ_JACRSN010000005.1"/>
</dbReference>
<name>A0A926HSE6_9FIRM</name>
<feature type="domain" description="CMP/dCMP-type deaminase" evidence="16">
    <location>
        <begin position="1"/>
        <end position="133"/>
    </location>
</feature>
<dbReference type="InterPro" id="IPR050202">
    <property type="entry name" value="Cyt/Deoxycyt_deaminase"/>
</dbReference>
<feature type="binding site" evidence="13">
    <location>
        <begin position="42"/>
        <end position="48"/>
    </location>
    <ligand>
        <name>substrate</name>
    </ligand>
</feature>
<dbReference type="GO" id="GO:0008270">
    <property type="term" value="F:zinc ion binding"/>
    <property type="evidence" value="ECO:0007669"/>
    <property type="project" value="UniProtKB-UniRule"/>
</dbReference>
<evidence type="ECO:0000256" key="13">
    <source>
        <dbReference type="PIRSR" id="PIRSR606262-2"/>
    </source>
</evidence>
<feature type="binding site" evidence="14">
    <location>
        <position position="91"/>
    </location>
    <ligand>
        <name>Zn(2+)</name>
        <dbReference type="ChEBI" id="CHEBI:29105"/>
        <note>catalytic</note>
    </ligand>
</feature>
<comment type="catalytic activity">
    <reaction evidence="11 15">
        <text>cytidine + H2O + H(+) = uridine + NH4(+)</text>
        <dbReference type="Rhea" id="RHEA:16069"/>
        <dbReference type="ChEBI" id="CHEBI:15377"/>
        <dbReference type="ChEBI" id="CHEBI:15378"/>
        <dbReference type="ChEBI" id="CHEBI:16704"/>
        <dbReference type="ChEBI" id="CHEBI:17562"/>
        <dbReference type="ChEBI" id="CHEBI:28938"/>
        <dbReference type="EC" id="3.5.4.5"/>
    </reaction>
</comment>
<evidence type="ECO:0000256" key="5">
    <source>
        <dbReference type="ARBA" id="ARBA00018266"/>
    </source>
</evidence>
<dbReference type="CDD" id="cd01283">
    <property type="entry name" value="cytidine_deaminase"/>
    <property type="match status" value="1"/>
</dbReference>
<dbReference type="NCBIfam" id="TIGR01354">
    <property type="entry name" value="cyt_deam_tetra"/>
    <property type="match status" value="1"/>
</dbReference>
<proteinExistence type="inferred from homology"/>
<comment type="cofactor">
    <cofactor evidence="1 14 15">
        <name>Zn(2+)</name>
        <dbReference type="ChEBI" id="CHEBI:29105"/>
    </cofactor>
</comment>
<dbReference type="SUPFAM" id="SSF53927">
    <property type="entry name" value="Cytidine deaminase-like"/>
    <property type="match status" value="1"/>
</dbReference>
<reference evidence="17" key="1">
    <citation type="submission" date="2020-08" db="EMBL/GenBank/DDBJ databases">
        <title>Genome public.</title>
        <authorList>
            <person name="Liu C."/>
            <person name="Sun Q."/>
        </authorList>
    </citation>
    <scope>NUCLEOTIDE SEQUENCE</scope>
    <source>
        <strain evidence="17">NSJ-40</strain>
    </source>
</reference>
<dbReference type="NCBIfam" id="NF004064">
    <property type="entry name" value="PRK05578.1"/>
    <property type="match status" value="1"/>
</dbReference>
<evidence type="ECO:0000256" key="10">
    <source>
        <dbReference type="ARBA" id="ARBA00049252"/>
    </source>
</evidence>
<dbReference type="EC" id="3.5.4.5" evidence="4 15"/>
<evidence type="ECO:0000256" key="4">
    <source>
        <dbReference type="ARBA" id="ARBA00012783"/>
    </source>
</evidence>